<gene>
    <name evidence="4" type="primary">LOC106169459</name>
</gene>
<dbReference type="GeneID" id="106169459"/>
<dbReference type="AlphaFoldDB" id="A0A1S3J1S5"/>
<reference evidence="4" key="2">
    <citation type="submission" date="2025-08" db="UniProtKB">
        <authorList>
            <consortium name="RefSeq"/>
        </authorList>
    </citation>
    <scope>IDENTIFICATION</scope>
</reference>
<evidence type="ECO:0000256" key="1">
    <source>
        <dbReference type="SAM" id="Phobius"/>
    </source>
</evidence>
<accession>A0A1S3J1S5</accession>
<sequence length="621" mass="71059">MPFSALGALWWGTSSAWALSFSHVGGRLGDARVGSYGPWYNVTIRGKFVDIMNEVNWAKREKFVTVNEGQQWRQRLEGSLNLFHYLEDAQQTFFSPLKVPMERDQEDKGPSSRSRRGLFDFVGTAANFLFGVSTDKSVEQCRQLVKETRKESREIAHRVNILTSVVNKTVDTLNTNIKHLNSIQHYLQESVFNRMNTLIRGLNTTQENLTKLMVSFNIERAVTNFERLIDQQTSVLERFNKQRTSLELGRLTDVLLPPNKLRHILATAMRGRHLEQVGDLMWYYRFLSVSPLHDKSTLIYRVDLPLVSNVNFWLHHVLTFPVPYNSSGLSAHIQIQKEMIGLNPRSGQIFFPESCIGENPVVCTSGPLYKSSSKCERAIVTGDEKHREACKVLISKSLDKGYARELSPGQYVIVSWGETLYTRCDNSAEKSVKIQAGTYLINVDNGCEIQGDNYILPGIIHQIGKITIHSVQLNFSKGLNLTETIREGDALKLLKKFDQKDLALQSIVPLKQIKWENENYWENFIPDKQNVWGYLGTLALFLLVLGIGIFCLKNYGMIMCRKFILQKKKRRNQHAEVRIPGGRPSVSYNIQQDTVTPLIVRTQDSIEPLRSLYDKDFKFQD</sequence>
<evidence type="ECO:0000313" key="3">
    <source>
        <dbReference type="Proteomes" id="UP000085678"/>
    </source>
</evidence>
<dbReference type="RefSeq" id="XP_013404375.1">
    <property type="nucleotide sequence ID" value="XM_013548921.1"/>
</dbReference>
<organism evidence="3 4">
    <name type="scientific">Lingula anatina</name>
    <name type="common">Brachiopod</name>
    <name type="synonym">Lingula unguis</name>
    <dbReference type="NCBI Taxonomy" id="7574"/>
    <lineage>
        <taxon>Eukaryota</taxon>
        <taxon>Metazoa</taxon>
        <taxon>Spiralia</taxon>
        <taxon>Lophotrochozoa</taxon>
        <taxon>Brachiopoda</taxon>
        <taxon>Linguliformea</taxon>
        <taxon>Lingulata</taxon>
        <taxon>Lingulida</taxon>
        <taxon>Linguloidea</taxon>
        <taxon>Lingulidae</taxon>
        <taxon>Lingula</taxon>
    </lineage>
</organism>
<keyword evidence="1" id="KW-0472">Membrane</keyword>
<evidence type="ECO:0000313" key="4">
    <source>
        <dbReference type="RefSeq" id="XP_013404375.1"/>
    </source>
</evidence>
<keyword evidence="1" id="KW-1133">Transmembrane helix</keyword>
<protein>
    <submittedName>
        <fullName evidence="4">Uncharacterized protein LOC106169459</fullName>
    </submittedName>
</protein>
<dbReference type="KEGG" id="lak:106169459"/>
<dbReference type="Pfam" id="PF12259">
    <property type="entry name" value="Baculo_F"/>
    <property type="match status" value="1"/>
</dbReference>
<proteinExistence type="predicted"/>
<reference evidence="4" key="1">
    <citation type="journal article" date="2015" name="Nat. Commun.">
        <title>The Lingula genome provides insights into brachiopod evolution and the origin of phosphate biomineralization.</title>
        <authorList>
            <person name="Luo Y.J."/>
            <person name="Takeuchi T."/>
            <person name="Koyanagi R."/>
            <person name="Yamada L."/>
            <person name="Kanda M."/>
            <person name="Khalturina M."/>
            <person name="Fujie M."/>
            <person name="Yamasaki S.I."/>
            <person name="Endo K."/>
            <person name="Satoh N."/>
        </authorList>
    </citation>
    <scope>NUCLEOTIDE SEQUENCE</scope>
</reference>
<dbReference type="InParanoid" id="A0A1S3J1S5"/>
<keyword evidence="3" id="KW-1185">Reference proteome</keyword>
<dbReference type="OrthoDB" id="6078430at2759"/>
<feature type="transmembrane region" description="Helical" evidence="1">
    <location>
        <begin position="531"/>
        <end position="552"/>
    </location>
</feature>
<keyword evidence="2" id="KW-0732">Signal</keyword>
<dbReference type="InterPro" id="IPR022048">
    <property type="entry name" value="Envelope_fusion-like"/>
</dbReference>
<feature type="chain" id="PRO_5010270056" evidence="2">
    <location>
        <begin position="19"/>
        <end position="621"/>
    </location>
</feature>
<evidence type="ECO:0000256" key="2">
    <source>
        <dbReference type="SAM" id="SignalP"/>
    </source>
</evidence>
<name>A0A1S3J1S5_LINAN</name>
<keyword evidence="1" id="KW-0812">Transmembrane</keyword>
<feature type="signal peptide" evidence="2">
    <location>
        <begin position="1"/>
        <end position="18"/>
    </location>
</feature>
<dbReference type="Proteomes" id="UP000085678">
    <property type="component" value="Unplaced"/>
</dbReference>